<dbReference type="SMART" id="SM00448">
    <property type="entry name" value="REC"/>
    <property type="match status" value="1"/>
</dbReference>
<dbReference type="Gene3D" id="1.10.10.60">
    <property type="entry name" value="Homeodomain-like"/>
    <property type="match status" value="2"/>
</dbReference>
<feature type="modified residue" description="4-aspartylphosphate" evidence="10">
    <location>
        <position position="55"/>
    </location>
</feature>
<evidence type="ECO:0000256" key="4">
    <source>
        <dbReference type="ARBA" id="ARBA00022553"/>
    </source>
</evidence>
<keyword evidence="4 10" id="KW-0597">Phosphoprotein</keyword>
<dbReference type="EMBL" id="OFSM01000006">
    <property type="protein sequence ID" value="SOY28667.1"/>
    <property type="molecule type" value="Genomic_DNA"/>
</dbReference>
<dbReference type="PRINTS" id="PR00032">
    <property type="entry name" value="HTHARAC"/>
</dbReference>
<dbReference type="GO" id="GO:0003700">
    <property type="term" value="F:DNA-binding transcription factor activity"/>
    <property type="evidence" value="ECO:0007669"/>
    <property type="project" value="InterPro"/>
</dbReference>
<proteinExistence type="predicted"/>
<dbReference type="SUPFAM" id="SSF46689">
    <property type="entry name" value="Homeodomain-like"/>
    <property type="match status" value="2"/>
</dbReference>
<evidence type="ECO:0000259" key="12">
    <source>
        <dbReference type="PROSITE" id="PS50110"/>
    </source>
</evidence>
<protein>
    <recommendedName>
        <fullName evidence="2">Stage 0 sporulation protein A homolog</fullName>
    </recommendedName>
</protein>
<evidence type="ECO:0000313" key="14">
    <source>
        <dbReference type="Proteomes" id="UP000236311"/>
    </source>
</evidence>
<evidence type="ECO:0000256" key="2">
    <source>
        <dbReference type="ARBA" id="ARBA00018672"/>
    </source>
</evidence>
<dbReference type="AlphaFoldDB" id="A0A2K4ZDW9"/>
<evidence type="ECO:0000256" key="10">
    <source>
        <dbReference type="PROSITE-ProRule" id="PRU00169"/>
    </source>
</evidence>
<dbReference type="RefSeq" id="WP_172454996.1">
    <property type="nucleotide sequence ID" value="NZ_CANRXC010000022.1"/>
</dbReference>
<evidence type="ECO:0000256" key="3">
    <source>
        <dbReference type="ARBA" id="ARBA00022490"/>
    </source>
</evidence>
<dbReference type="PROSITE" id="PS00041">
    <property type="entry name" value="HTH_ARAC_FAMILY_1"/>
    <property type="match status" value="1"/>
</dbReference>
<dbReference type="InterPro" id="IPR001789">
    <property type="entry name" value="Sig_transdc_resp-reg_receiver"/>
</dbReference>
<dbReference type="InterPro" id="IPR011006">
    <property type="entry name" value="CheY-like_superfamily"/>
</dbReference>
<keyword evidence="8" id="KW-0804">Transcription</keyword>
<evidence type="ECO:0000256" key="9">
    <source>
        <dbReference type="ARBA" id="ARBA00024867"/>
    </source>
</evidence>
<accession>A0A2K4ZDW9</accession>
<dbReference type="GO" id="GO:0043565">
    <property type="term" value="F:sequence-specific DNA binding"/>
    <property type="evidence" value="ECO:0007669"/>
    <property type="project" value="InterPro"/>
</dbReference>
<dbReference type="SMART" id="SM00342">
    <property type="entry name" value="HTH_ARAC"/>
    <property type="match status" value="1"/>
</dbReference>
<gene>
    <name evidence="13" type="ORF">AMURIS_01378</name>
</gene>
<evidence type="ECO:0000256" key="6">
    <source>
        <dbReference type="ARBA" id="ARBA00023015"/>
    </source>
</evidence>
<feature type="domain" description="HTH araC/xylS-type" evidence="11">
    <location>
        <begin position="244"/>
        <end position="342"/>
    </location>
</feature>
<dbReference type="CDD" id="cd17536">
    <property type="entry name" value="REC_YesN-like"/>
    <property type="match status" value="1"/>
</dbReference>
<keyword evidence="7" id="KW-0238">DNA-binding</keyword>
<evidence type="ECO:0000259" key="11">
    <source>
        <dbReference type="PROSITE" id="PS01124"/>
    </source>
</evidence>
<dbReference type="GO" id="GO:0000160">
    <property type="term" value="P:phosphorelay signal transduction system"/>
    <property type="evidence" value="ECO:0007669"/>
    <property type="project" value="UniProtKB-KW"/>
</dbReference>
<dbReference type="InterPro" id="IPR020449">
    <property type="entry name" value="Tscrpt_reg_AraC-type_HTH"/>
</dbReference>
<reference evidence="13 14" key="1">
    <citation type="submission" date="2018-01" db="EMBL/GenBank/DDBJ databases">
        <authorList>
            <person name="Gaut B.S."/>
            <person name="Morton B.R."/>
            <person name="Clegg M.T."/>
            <person name="Duvall M.R."/>
        </authorList>
    </citation>
    <scope>NUCLEOTIDE SEQUENCE [LARGE SCALE GENOMIC DNA]</scope>
    <source>
        <strain evidence="13">GP69</strain>
    </source>
</reference>
<evidence type="ECO:0000256" key="8">
    <source>
        <dbReference type="ARBA" id="ARBA00023163"/>
    </source>
</evidence>
<evidence type="ECO:0000256" key="1">
    <source>
        <dbReference type="ARBA" id="ARBA00004496"/>
    </source>
</evidence>
<keyword evidence="6" id="KW-0805">Transcription regulation</keyword>
<dbReference type="Pfam" id="PF12833">
    <property type="entry name" value="HTH_18"/>
    <property type="match status" value="1"/>
</dbReference>
<comment type="function">
    <text evidence="9">May play the central regulatory role in sporulation. It may be an element of the effector pathway responsible for the activation of sporulation genes in response to nutritional stress. Spo0A may act in concert with spo0H (a sigma factor) to control the expression of some genes that are critical to the sporulation process.</text>
</comment>
<dbReference type="PANTHER" id="PTHR42713">
    <property type="entry name" value="HISTIDINE KINASE-RELATED"/>
    <property type="match status" value="1"/>
</dbReference>
<name>A0A2K4ZDW9_9FIRM</name>
<dbReference type="PROSITE" id="PS01124">
    <property type="entry name" value="HTH_ARAC_FAMILY_2"/>
    <property type="match status" value="1"/>
</dbReference>
<dbReference type="Pfam" id="PF00072">
    <property type="entry name" value="Response_reg"/>
    <property type="match status" value="1"/>
</dbReference>
<sequence length="354" mass="40451">MYSILLVDDEPLALRGNRIIIERSGLEIAGLYEATDGQEAWEFLENHTVDLVITDIKMPRMDGVSLCRELFLAGKQVKMVIVSGYADFQYAREALRYGVKDYILKPVQREELIQSISSVLYRPDTAKKDEFAYIPHGELDNILTILQQGLWMGDEGDIEQGLAMYRESMKQIREDYCLKASGDFCRLLSEKLSLKTGHTLTARPQLTEGCTKEQILMLTVDFVTLLKKELRSRRETDYTDVLLDMANKYLEENYAQDITLADLAAKTGFSTNYFSSIFKEKIGKSFVQCRTEYRVEKAKQLLCWSGKSITEIAAEVGYNDFTYFNRVFKELTGQTPGGFKKSNAVRKAGREEKI</sequence>
<dbReference type="InterPro" id="IPR051552">
    <property type="entry name" value="HptR"/>
</dbReference>
<dbReference type="SUPFAM" id="SSF52172">
    <property type="entry name" value="CheY-like"/>
    <property type="match status" value="1"/>
</dbReference>
<evidence type="ECO:0000313" key="13">
    <source>
        <dbReference type="EMBL" id="SOY28667.1"/>
    </source>
</evidence>
<dbReference type="InterPro" id="IPR018062">
    <property type="entry name" value="HTH_AraC-typ_CS"/>
</dbReference>
<comment type="subcellular location">
    <subcellularLocation>
        <location evidence="1">Cytoplasm</location>
    </subcellularLocation>
</comment>
<organism evidence="13 14">
    <name type="scientific">Acetatifactor muris</name>
    <dbReference type="NCBI Taxonomy" id="879566"/>
    <lineage>
        <taxon>Bacteria</taxon>
        <taxon>Bacillati</taxon>
        <taxon>Bacillota</taxon>
        <taxon>Clostridia</taxon>
        <taxon>Lachnospirales</taxon>
        <taxon>Lachnospiraceae</taxon>
        <taxon>Acetatifactor</taxon>
    </lineage>
</organism>
<keyword evidence="5" id="KW-0902">Two-component regulatory system</keyword>
<evidence type="ECO:0000256" key="7">
    <source>
        <dbReference type="ARBA" id="ARBA00023125"/>
    </source>
</evidence>
<dbReference type="GO" id="GO:0005737">
    <property type="term" value="C:cytoplasm"/>
    <property type="evidence" value="ECO:0007669"/>
    <property type="project" value="UniProtKB-SubCell"/>
</dbReference>
<dbReference type="InterPro" id="IPR018060">
    <property type="entry name" value="HTH_AraC"/>
</dbReference>
<keyword evidence="14" id="KW-1185">Reference proteome</keyword>
<dbReference type="Gene3D" id="3.40.50.2300">
    <property type="match status" value="1"/>
</dbReference>
<dbReference type="Proteomes" id="UP000236311">
    <property type="component" value="Unassembled WGS sequence"/>
</dbReference>
<feature type="domain" description="Response regulatory" evidence="12">
    <location>
        <begin position="3"/>
        <end position="120"/>
    </location>
</feature>
<keyword evidence="3" id="KW-0963">Cytoplasm</keyword>
<dbReference type="PANTHER" id="PTHR42713:SF3">
    <property type="entry name" value="TRANSCRIPTIONAL REGULATORY PROTEIN HPTR"/>
    <property type="match status" value="1"/>
</dbReference>
<evidence type="ECO:0000256" key="5">
    <source>
        <dbReference type="ARBA" id="ARBA00023012"/>
    </source>
</evidence>
<dbReference type="PROSITE" id="PS50110">
    <property type="entry name" value="RESPONSE_REGULATORY"/>
    <property type="match status" value="1"/>
</dbReference>
<dbReference type="InterPro" id="IPR009057">
    <property type="entry name" value="Homeodomain-like_sf"/>
</dbReference>